<sequence>MSTDQTFKVKKPPYCIVPASVLTESRLSWRARVILSWMLGQNEGWELRVGHIRGKFGLSEQQWSATSKELRALGYFKQERFQNESGKIIWENFVTYNPSEPSPQKPGGGRSCHGEPLPGKPSPGPQGDIPIKRENNTNHTNIKETRTKPNTSETSPKHTLAWPTLAATERSLIEPLLIDVDQQAAQMLLDELAGNLEAGRVKAPNRWFKAVLKRYREGKFSPTIARAMANKQNSSLPDQPRKTKRVIKTRSVADANISGMPKHIAAVLNRKYQQPQA</sequence>
<accession>A0A0P7C0L1</accession>
<name>A0A0P7C0L1_PSEPU</name>
<evidence type="ECO:0000256" key="1">
    <source>
        <dbReference type="SAM" id="MobiDB-lite"/>
    </source>
</evidence>
<proteinExistence type="predicted"/>
<dbReference type="AlphaFoldDB" id="A0A0P7C0L1"/>
<comment type="caution">
    <text evidence="2">The sequence shown here is derived from an EMBL/GenBank/DDBJ whole genome shotgun (WGS) entry which is preliminary data.</text>
</comment>
<gene>
    <name evidence="2" type="ORF">HB13667_26445</name>
</gene>
<dbReference type="EMBL" id="LKKS01000134">
    <property type="protein sequence ID" value="KPM59008.1"/>
    <property type="molecule type" value="Genomic_DNA"/>
</dbReference>
<evidence type="ECO:0000313" key="3">
    <source>
        <dbReference type="Proteomes" id="UP000050437"/>
    </source>
</evidence>
<feature type="region of interest" description="Disordered" evidence="1">
    <location>
        <begin position="99"/>
        <end position="158"/>
    </location>
</feature>
<organism evidence="2 3">
    <name type="scientific">Pseudomonas putida</name>
    <name type="common">Arthrobacter siderocapsulatus</name>
    <dbReference type="NCBI Taxonomy" id="303"/>
    <lineage>
        <taxon>Bacteria</taxon>
        <taxon>Pseudomonadati</taxon>
        <taxon>Pseudomonadota</taxon>
        <taxon>Gammaproteobacteria</taxon>
        <taxon>Pseudomonadales</taxon>
        <taxon>Pseudomonadaceae</taxon>
        <taxon>Pseudomonas</taxon>
    </lineage>
</organism>
<dbReference type="RefSeq" id="WP_054573700.1">
    <property type="nucleotide sequence ID" value="NZ_LKKS01000134.1"/>
</dbReference>
<protein>
    <submittedName>
        <fullName evidence="2">Uncharacterized protein</fullName>
    </submittedName>
</protein>
<feature type="compositionally biased region" description="Basic and acidic residues" evidence="1">
    <location>
        <begin position="130"/>
        <end position="147"/>
    </location>
</feature>
<evidence type="ECO:0000313" key="2">
    <source>
        <dbReference type="EMBL" id="KPM59008.1"/>
    </source>
</evidence>
<reference evidence="2 3" key="1">
    <citation type="submission" date="2015-10" db="EMBL/GenBank/DDBJ databases">
        <title>Pseudomonas putida clinical strains.</title>
        <authorList>
            <person name="Molina L."/>
            <person name="Udaondo Z."/>
        </authorList>
    </citation>
    <scope>NUCLEOTIDE SEQUENCE [LARGE SCALE GENOMIC DNA]</scope>
    <source>
        <strain evidence="2 3">HB13667</strain>
    </source>
</reference>
<dbReference type="Proteomes" id="UP000050437">
    <property type="component" value="Unassembled WGS sequence"/>
</dbReference>